<dbReference type="GO" id="GO:0005737">
    <property type="term" value="C:cytoplasm"/>
    <property type="evidence" value="ECO:0007669"/>
    <property type="project" value="TreeGrafter"/>
</dbReference>
<dbReference type="Pfam" id="PF00903">
    <property type="entry name" value="Glyoxalase"/>
    <property type="match status" value="1"/>
</dbReference>
<dbReference type="eggNOG" id="arCOG02708">
    <property type="taxonomic scope" value="Archaea"/>
</dbReference>
<dbReference type="OrthoDB" id="358887at2157"/>
<evidence type="ECO:0000313" key="2">
    <source>
        <dbReference type="EMBL" id="AEG18814.1"/>
    </source>
</evidence>
<dbReference type="PANTHER" id="PTHR46036">
    <property type="entry name" value="LACTOYLGLUTATHIONE LYASE"/>
    <property type="match status" value="1"/>
</dbReference>
<proteinExistence type="predicted"/>
<organism evidence="2 3">
    <name type="scientific">Methanobacterium paludis (strain DSM 25820 / JCM 18151 / SWAN1)</name>
    <dbReference type="NCBI Taxonomy" id="868131"/>
    <lineage>
        <taxon>Archaea</taxon>
        <taxon>Methanobacteriati</taxon>
        <taxon>Methanobacteriota</taxon>
        <taxon>Methanomada group</taxon>
        <taxon>Methanobacteria</taxon>
        <taxon>Methanobacteriales</taxon>
        <taxon>Methanobacteriaceae</taxon>
        <taxon>Methanobacterium</taxon>
    </lineage>
</organism>
<dbReference type="STRING" id="868131.MSWAN_1803"/>
<dbReference type="KEGG" id="mew:MSWAN_1803"/>
<gene>
    <name evidence="2" type="ordered locus">MSWAN_1803</name>
</gene>
<dbReference type="RefSeq" id="WP_013826313.1">
    <property type="nucleotide sequence ID" value="NC_015574.1"/>
</dbReference>
<feature type="domain" description="VOC" evidence="1">
    <location>
        <begin position="2"/>
        <end position="115"/>
    </location>
</feature>
<dbReference type="SUPFAM" id="SSF54593">
    <property type="entry name" value="Glyoxalase/Bleomycin resistance protein/Dihydroxybiphenyl dioxygenase"/>
    <property type="match status" value="1"/>
</dbReference>
<name>F6D4F1_METPW</name>
<dbReference type="GO" id="GO:0004462">
    <property type="term" value="F:lactoylglutathione lyase activity"/>
    <property type="evidence" value="ECO:0007669"/>
    <property type="project" value="TreeGrafter"/>
</dbReference>
<keyword evidence="3" id="KW-1185">Reference proteome</keyword>
<sequence>MKVKYVTIIVEDMDESIKFYTEVMGFEIDSQYDLGPAGTITLLKGEGDAMIELIKNTENETGLFSVGMDVENINTTVKELKSKGAKITMEPTPITVGTLAFLEDPNGAKIALIQHH</sequence>
<dbReference type="InterPro" id="IPR037523">
    <property type="entry name" value="VOC_core"/>
</dbReference>
<dbReference type="HOGENOM" id="CLU_046006_8_5_2"/>
<dbReference type="EMBL" id="CP002772">
    <property type="protein sequence ID" value="AEG18814.1"/>
    <property type="molecule type" value="Genomic_DNA"/>
</dbReference>
<dbReference type="InterPro" id="IPR004360">
    <property type="entry name" value="Glyas_Fos-R_dOase_dom"/>
</dbReference>
<dbReference type="Proteomes" id="UP000009231">
    <property type="component" value="Chromosome"/>
</dbReference>
<dbReference type="Gene3D" id="3.10.180.10">
    <property type="entry name" value="2,3-Dihydroxybiphenyl 1,2-Dioxygenase, domain 1"/>
    <property type="match status" value="1"/>
</dbReference>
<dbReference type="GO" id="GO:0019243">
    <property type="term" value="P:methylglyoxal catabolic process to D-lactate via S-lactoyl-glutathione"/>
    <property type="evidence" value="ECO:0007669"/>
    <property type="project" value="TreeGrafter"/>
</dbReference>
<dbReference type="PROSITE" id="PS51819">
    <property type="entry name" value="VOC"/>
    <property type="match status" value="1"/>
</dbReference>
<dbReference type="PANTHER" id="PTHR46036:SF5">
    <property type="entry name" value="LACTOYLGLUTATHIONE LYASE"/>
    <property type="match status" value="1"/>
</dbReference>
<dbReference type="GeneID" id="10669313"/>
<reference evidence="2 3" key="1">
    <citation type="journal article" date="2014" name="Int. J. Syst. Evol. Microbiol.">
        <title>Methanobacterium paludis sp. nov. and a novel strain of Methanobacterium lacus isolated from northern peatlands.</title>
        <authorList>
            <person name="Cadillo-Quiroz H."/>
            <person name="Brauer S.L."/>
            <person name="Goodson N."/>
            <person name="Yavitt J.B."/>
            <person name="Zinder S.H."/>
        </authorList>
    </citation>
    <scope>NUCLEOTIDE SEQUENCE [LARGE SCALE GENOMIC DNA]</scope>
    <source>
        <strain evidence="3">DSM 25820 / JCM 18151 / SWAN1</strain>
    </source>
</reference>
<protein>
    <submittedName>
        <fullName evidence="2">Glyoxalase/bleomycin resistance protein/dioxygenase</fullName>
    </submittedName>
</protein>
<dbReference type="GO" id="GO:0051213">
    <property type="term" value="F:dioxygenase activity"/>
    <property type="evidence" value="ECO:0007669"/>
    <property type="project" value="UniProtKB-KW"/>
</dbReference>
<accession>F6D4F1</accession>
<dbReference type="InterPro" id="IPR029068">
    <property type="entry name" value="Glyas_Bleomycin-R_OHBP_Dase"/>
</dbReference>
<dbReference type="AlphaFoldDB" id="F6D4F1"/>
<evidence type="ECO:0000313" key="3">
    <source>
        <dbReference type="Proteomes" id="UP000009231"/>
    </source>
</evidence>
<evidence type="ECO:0000259" key="1">
    <source>
        <dbReference type="PROSITE" id="PS51819"/>
    </source>
</evidence>